<protein>
    <submittedName>
        <fullName evidence="4">RNA-binding protein</fullName>
    </submittedName>
</protein>
<sequence>MNIYVGNLAYGVTEDDLREAFGTYGEISSVSVITDKFTGQSKGFGFVEMPNNGEADAAIKGLNEAPLKGRNMKVNQARPRTDRPMRGGGSGGGRRF</sequence>
<dbReference type="InterPro" id="IPR035979">
    <property type="entry name" value="RBD_domain_sf"/>
</dbReference>
<dbReference type="SMART" id="SM00360">
    <property type="entry name" value="RRM"/>
    <property type="match status" value="1"/>
</dbReference>
<comment type="caution">
    <text evidence="4">The sequence shown here is derived from an EMBL/GenBank/DDBJ whole genome shotgun (WGS) entry which is preliminary data.</text>
</comment>
<evidence type="ECO:0000313" key="5">
    <source>
        <dbReference type="Proteomes" id="UP001564408"/>
    </source>
</evidence>
<keyword evidence="5" id="KW-1185">Reference proteome</keyword>
<dbReference type="PANTHER" id="PTHR48027">
    <property type="entry name" value="HETEROGENEOUS NUCLEAR RIBONUCLEOPROTEIN 87F-RELATED"/>
    <property type="match status" value="1"/>
</dbReference>
<dbReference type="CDD" id="cd21608">
    <property type="entry name" value="RRM2_NsCP33_like"/>
    <property type="match status" value="1"/>
</dbReference>
<keyword evidence="1" id="KW-0694">RNA-binding</keyword>
<organism evidence="4 5">
    <name type="scientific">Thioalkalicoccus limnaeus</name>
    <dbReference type="NCBI Taxonomy" id="120681"/>
    <lineage>
        <taxon>Bacteria</taxon>
        <taxon>Pseudomonadati</taxon>
        <taxon>Pseudomonadota</taxon>
        <taxon>Gammaproteobacteria</taxon>
        <taxon>Chromatiales</taxon>
        <taxon>Chromatiaceae</taxon>
        <taxon>Thioalkalicoccus</taxon>
    </lineage>
</organism>
<dbReference type="Proteomes" id="UP001564408">
    <property type="component" value="Unassembled WGS sequence"/>
</dbReference>
<dbReference type="InterPro" id="IPR012677">
    <property type="entry name" value="Nucleotide-bd_a/b_plait_sf"/>
</dbReference>
<dbReference type="EMBL" id="JBDKXB010000008">
    <property type="protein sequence ID" value="MEY6432427.1"/>
    <property type="molecule type" value="Genomic_DNA"/>
</dbReference>
<dbReference type="PROSITE" id="PS50102">
    <property type="entry name" value="RRM"/>
    <property type="match status" value="1"/>
</dbReference>
<reference evidence="4 5" key="1">
    <citation type="submission" date="2024-05" db="EMBL/GenBank/DDBJ databases">
        <title>Genome Sequence and Characterization of the New Strain Purple Sulfur Bacterium of Genus Thioalkalicoccus.</title>
        <authorList>
            <person name="Bryantseva I.A."/>
            <person name="Kyndt J.A."/>
            <person name="Imhoff J.F."/>
        </authorList>
    </citation>
    <scope>NUCLEOTIDE SEQUENCE [LARGE SCALE GENOMIC DNA]</scope>
    <source>
        <strain evidence="4 5">Um2</strain>
    </source>
</reference>
<feature type="region of interest" description="Disordered" evidence="2">
    <location>
        <begin position="68"/>
        <end position="96"/>
    </location>
</feature>
<dbReference type="InterPro" id="IPR052462">
    <property type="entry name" value="SLIRP/GR-RBP-like"/>
</dbReference>
<evidence type="ECO:0000256" key="1">
    <source>
        <dbReference type="ARBA" id="ARBA00022884"/>
    </source>
</evidence>
<dbReference type="Gene3D" id="3.30.70.330">
    <property type="match status" value="1"/>
</dbReference>
<evidence type="ECO:0000313" key="4">
    <source>
        <dbReference type="EMBL" id="MEY6432427.1"/>
    </source>
</evidence>
<feature type="compositionally biased region" description="Gly residues" evidence="2">
    <location>
        <begin position="86"/>
        <end position="96"/>
    </location>
</feature>
<gene>
    <name evidence="4" type="ORF">ABC977_08430</name>
</gene>
<dbReference type="Pfam" id="PF00076">
    <property type="entry name" value="RRM_1"/>
    <property type="match status" value="1"/>
</dbReference>
<proteinExistence type="predicted"/>
<dbReference type="RefSeq" id="WP_369666814.1">
    <property type="nucleotide sequence ID" value="NZ_JBDKXB010000008.1"/>
</dbReference>
<name>A0ABV4BDQ1_9GAMM</name>
<dbReference type="InterPro" id="IPR048289">
    <property type="entry name" value="RRM2_NsCP33-like"/>
</dbReference>
<accession>A0ABV4BDQ1</accession>
<feature type="domain" description="RRM" evidence="3">
    <location>
        <begin position="1"/>
        <end position="79"/>
    </location>
</feature>
<evidence type="ECO:0000256" key="2">
    <source>
        <dbReference type="SAM" id="MobiDB-lite"/>
    </source>
</evidence>
<dbReference type="InterPro" id="IPR000504">
    <property type="entry name" value="RRM_dom"/>
</dbReference>
<dbReference type="SUPFAM" id="SSF54928">
    <property type="entry name" value="RNA-binding domain, RBD"/>
    <property type="match status" value="1"/>
</dbReference>
<evidence type="ECO:0000259" key="3">
    <source>
        <dbReference type="PROSITE" id="PS50102"/>
    </source>
</evidence>